<dbReference type="Proteomes" id="UP001279734">
    <property type="component" value="Unassembled WGS sequence"/>
</dbReference>
<protein>
    <submittedName>
        <fullName evidence="2">Uncharacterized protein</fullName>
    </submittedName>
</protein>
<keyword evidence="1" id="KW-0812">Transmembrane</keyword>
<organism evidence="2 3">
    <name type="scientific">Nepenthes gracilis</name>
    <name type="common">Slender pitcher plant</name>
    <dbReference type="NCBI Taxonomy" id="150966"/>
    <lineage>
        <taxon>Eukaryota</taxon>
        <taxon>Viridiplantae</taxon>
        <taxon>Streptophyta</taxon>
        <taxon>Embryophyta</taxon>
        <taxon>Tracheophyta</taxon>
        <taxon>Spermatophyta</taxon>
        <taxon>Magnoliopsida</taxon>
        <taxon>eudicotyledons</taxon>
        <taxon>Gunneridae</taxon>
        <taxon>Pentapetalae</taxon>
        <taxon>Caryophyllales</taxon>
        <taxon>Nepenthaceae</taxon>
        <taxon>Nepenthes</taxon>
    </lineage>
</organism>
<accession>A0AAD3P4H7</accession>
<reference evidence="2" key="1">
    <citation type="submission" date="2023-05" db="EMBL/GenBank/DDBJ databases">
        <title>Nepenthes gracilis genome sequencing.</title>
        <authorList>
            <person name="Fukushima K."/>
        </authorList>
    </citation>
    <scope>NUCLEOTIDE SEQUENCE</scope>
    <source>
        <strain evidence="2">SING2019-196</strain>
    </source>
</reference>
<dbReference type="InterPro" id="IPR004158">
    <property type="entry name" value="DUF247_pln"/>
</dbReference>
<gene>
    <name evidence="2" type="ORF">Nepgr_001478</name>
</gene>
<feature type="transmembrane region" description="Helical" evidence="1">
    <location>
        <begin position="367"/>
        <end position="384"/>
    </location>
</feature>
<dbReference type="Pfam" id="PF03140">
    <property type="entry name" value="DUF247"/>
    <property type="match status" value="1"/>
</dbReference>
<sequence length="393" mass="46562">MDEQNMTLAEHVQEYIRCLPSPSTGYSIYQVPENLRTMNETAYRPLEEYKLRYLYTFMNHLLSVEMLKDYIEIIRGKEVEIRRHYSQKFEFNGDEFTKMVLLDSVFIIELFRRVNDSTLREENDPLFYKQRMIDEVYRDLLLLENQLPTFIIKVLYKSAFESDYENVPSFSSITCQFFYEEEVEVRDFIHFVDLLRTCSLPSALRSSPNNRTEFCSIVSATCLYNVGVKFVPYKAKSLLDIEFDGWSLKMPPLYLDGRTELFFRNLMAFEQIHYIGDSYIIVYITFLGELIKTPNDVEILVRYGILKNVLGNTKEASKFFNTICKNVKLLSFRYYYSDVCMKLDKFYNDRSNRNIAILKQNYFPHPWAVFFVIHTIVSLILSIVRKESLSSQA</sequence>
<comment type="caution">
    <text evidence="2">The sequence shown here is derived from an EMBL/GenBank/DDBJ whole genome shotgun (WGS) entry which is preliminary data.</text>
</comment>
<keyword evidence="1" id="KW-0472">Membrane</keyword>
<keyword evidence="3" id="KW-1185">Reference proteome</keyword>
<evidence type="ECO:0000313" key="2">
    <source>
        <dbReference type="EMBL" id="GMG99638.1"/>
    </source>
</evidence>
<evidence type="ECO:0000256" key="1">
    <source>
        <dbReference type="SAM" id="Phobius"/>
    </source>
</evidence>
<proteinExistence type="predicted"/>
<name>A0AAD3P4H7_NEPGR</name>
<evidence type="ECO:0000313" key="3">
    <source>
        <dbReference type="Proteomes" id="UP001279734"/>
    </source>
</evidence>
<dbReference type="PANTHER" id="PTHR31170:SF25">
    <property type="entry name" value="BNAA09G04570D PROTEIN"/>
    <property type="match status" value="1"/>
</dbReference>
<keyword evidence="1" id="KW-1133">Transmembrane helix</keyword>
<dbReference type="EMBL" id="BSYO01000001">
    <property type="protein sequence ID" value="GMG99638.1"/>
    <property type="molecule type" value="Genomic_DNA"/>
</dbReference>
<dbReference type="AlphaFoldDB" id="A0AAD3P4H7"/>
<dbReference type="PANTHER" id="PTHR31170">
    <property type="entry name" value="BNAC04G53230D PROTEIN"/>
    <property type="match status" value="1"/>
</dbReference>